<accession>V9IH66</accession>
<reference evidence="1" key="1">
    <citation type="submission" date="2011-11" db="EMBL/GenBank/DDBJ databases">
        <title>Decoding the brain transcriptome of the Eastern honeybee (Apis cerana) based on pyrosequencing.</title>
        <authorList>
            <person name="Sun L."/>
            <person name="Zheng H."/>
            <person name="Wang Y."/>
            <person name="Xie X."/>
            <person name="Zhu Y."/>
            <person name="Gu W."/>
            <person name="Wang S."/>
        </authorList>
    </citation>
    <scope>NUCLEOTIDE SEQUENCE</scope>
    <source>
        <tissue evidence="1">Brain</tissue>
    </source>
</reference>
<dbReference type="AlphaFoldDB" id="V9IH66"/>
<dbReference type="EMBL" id="JR047613">
    <property type="protein sequence ID" value="AEY60458.1"/>
    <property type="molecule type" value="mRNA"/>
</dbReference>
<proteinExistence type="evidence at transcript level"/>
<protein>
    <submittedName>
        <fullName evidence="1">Retinal guanylate cyclase</fullName>
    </submittedName>
</protein>
<name>V9IH66_APICE</name>
<evidence type="ECO:0000313" key="1">
    <source>
        <dbReference type="EMBL" id="AEY60458.1"/>
    </source>
</evidence>
<gene>
    <name evidence="1" type="ORF">ACCB08834</name>
</gene>
<organism evidence="1">
    <name type="scientific">Apis cerana</name>
    <name type="common">Indian honeybee</name>
    <dbReference type="NCBI Taxonomy" id="7461"/>
    <lineage>
        <taxon>Eukaryota</taxon>
        <taxon>Metazoa</taxon>
        <taxon>Ecdysozoa</taxon>
        <taxon>Arthropoda</taxon>
        <taxon>Hexapoda</taxon>
        <taxon>Insecta</taxon>
        <taxon>Pterygota</taxon>
        <taxon>Neoptera</taxon>
        <taxon>Endopterygota</taxon>
        <taxon>Hymenoptera</taxon>
        <taxon>Apocrita</taxon>
        <taxon>Aculeata</taxon>
        <taxon>Apoidea</taxon>
        <taxon>Anthophila</taxon>
        <taxon>Apidae</taxon>
        <taxon>Apis</taxon>
    </lineage>
</organism>
<sequence>MNSSLKSTANIFQILSTKEKVNGRENDDTNSTIVTKSTSGDTQTSLGTSIFYTEKTVLGASTSSLTSISSSTNLYRPAGPAKHRRITGYIDENDLSTPYNHYRCLSPNEHYGRSTGCRFLKRQFSLDRPDETTYVGFTEQINYQQQLHQQQQQQQLLSQQNLNMTPRLYKQNSAGAANDLERIEEVPSTPASVLQHYRQAASVSLSVESLTLR</sequence>